<dbReference type="PANTHER" id="PTHR23324">
    <property type="entry name" value="SEC14 RELATED PROTEIN"/>
    <property type="match status" value="1"/>
</dbReference>
<dbReference type="Proteomes" id="UP000054047">
    <property type="component" value="Unassembled WGS sequence"/>
</dbReference>
<dbReference type="Gene3D" id="2.60.120.680">
    <property type="entry name" value="GOLD domain"/>
    <property type="match status" value="1"/>
</dbReference>
<dbReference type="EMBL" id="KN758380">
    <property type="protein sequence ID" value="KIH48601.1"/>
    <property type="molecule type" value="Genomic_DNA"/>
</dbReference>
<feature type="non-terminal residue" evidence="1">
    <location>
        <position position="1"/>
    </location>
</feature>
<organism evidence="1 2">
    <name type="scientific">Ancylostoma duodenale</name>
    <dbReference type="NCBI Taxonomy" id="51022"/>
    <lineage>
        <taxon>Eukaryota</taxon>
        <taxon>Metazoa</taxon>
        <taxon>Ecdysozoa</taxon>
        <taxon>Nematoda</taxon>
        <taxon>Chromadorea</taxon>
        <taxon>Rhabditida</taxon>
        <taxon>Rhabditina</taxon>
        <taxon>Rhabditomorpha</taxon>
        <taxon>Strongyloidea</taxon>
        <taxon>Ancylostomatidae</taxon>
        <taxon>Ancylostomatinae</taxon>
        <taxon>Ancylostoma</taxon>
    </lineage>
</organism>
<accession>A0A0C2FUK4</accession>
<proteinExistence type="predicted"/>
<feature type="non-terminal residue" evidence="1">
    <location>
        <position position="143"/>
    </location>
</feature>
<protein>
    <recommendedName>
        <fullName evidence="3">GOLD domain-containing protein</fullName>
    </recommendedName>
</protein>
<dbReference type="OrthoDB" id="30289at2759"/>
<dbReference type="SUPFAM" id="SSF101576">
    <property type="entry name" value="Supernatant protein factor (SPF), C-terminal domain"/>
    <property type="match status" value="1"/>
</dbReference>
<dbReference type="InterPro" id="IPR051064">
    <property type="entry name" value="SEC14/CRAL-TRIO_domain"/>
</dbReference>
<dbReference type="InterPro" id="IPR036598">
    <property type="entry name" value="GOLD_dom_sf"/>
</dbReference>
<dbReference type="GO" id="GO:0005737">
    <property type="term" value="C:cytoplasm"/>
    <property type="evidence" value="ECO:0007669"/>
    <property type="project" value="TreeGrafter"/>
</dbReference>
<evidence type="ECO:0000313" key="1">
    <source>
        <dbReference type="EMBL" id="KIH48601.1"/>
    </source>
</evidence>
<dbReference type="PANTHER" id="PTHR23324:SF66">
    <property type="entry name" value="PROTEIN REAL-TIME"/>
    <property type="match status" value="1"/>
</dbReference>
<dbReference type="AlphaFoldDB" id="A0A0C2FUK4"/>
<keyword evidence="2" id="KW-1185">Reference proteome</keyword>
<evidence type="ECO:0008006" key="3">
    <source>
        <dbReference type="Google" id="ProtNLM"/>
    </source>
</evidence>
<reference evidence="1 2" key="1">
    <citation type="submission" date="2013-12" db="EMBL/GenBank/DDBJ databases">
        <title>Draft genome of the parsitic nematode Ancylostoma duodenale.</title>
        <authorList>
            <person name="Mitreva M."/>
        </authorList>
    </citation>
    <scope>NUCLEOTIDE SEQUENCE [LARGE SCALE GENOMIC DNA]</scope>
    <source>
        <strain evidence="1 2">Zhejiang</strain>
    </source>
</reference>
<evidence type="ECO:0000313" key="2">
    <source>
        <dbReference type="Proteomes" id="UP000054047"/>
    </source>
</evidence>
<sequence>VVVPIASSGCVLTWDFDILKSDCEFVVYHTPKVIQEAVIPHSPTMLNPVEMVTAAIANNPLPVISSDPSLTLGPDLTIEEKPVVFQEGDSMQGSHFCSRSGTYILQWRIPEIPGQHNTTFDFSIGSHKCKLMYYYELLDSADF</sequence>
<name>A0A0C2FUK4_9BILA</name>
<gene>
    <name evidence="1" type="ORF">ANCDUO_21328</name>
</gene>